<organism evidence="1 2">
    <name type="scientific">Paramuricea clavata</name>
    <name type="common">Red gorgonian</name>
    <name type="synonym">Violescent sea-whip</name>
    <dbReference type="NCBI Taxonomy" id="317549"/>
    <lineage>
        <taxon>Eukaryota</taxon>
        <taxon>Metazoa</taxon>
        <taxon>Cnidaria</taxon>
        <taxon>Anthozoa</taxon>
        <taxon>Octocorallia</taxon>
        <taxon>Malacalcyonacea</taxon>
        <taxon>Plexauridae</taxon>
        <taxon>Paramuricea</taxon>
    </lineage>
</organism>
<dbReference type="Proteomes" id="UP001152795">
    <property type="component" value="Unassembled WGS sequence"/>
</dbReference>
<comment type="caution">
    <text evidence="1">The sequence shown here is derived from an EMBL/GenBank/DDBJ whole genome shotgun (WGS) entry which is preliminary data.</text>
</comment>
<dbReference type="EMBL" id="CACRXK020023589">
    <property type="protein sequence ID" value="CAB4037902.1"/>
    <property type="molecule type" value="Genomic_DNA"/>
</dbReference>
<accession>A0A6S7LKN5</accession>
<feature type="non-terminal residue" evidence="1">
    <location>
        <position position="1"/>
    </location>
</feature>
<sequence>DDSEDKHRICRYINKLIRMNFQKRIALFVVVTLVASTCANYLTSCDSTCLSEFYKCFGKCKVAKTCTLCVDYKITCLNNCQATRKRREVYDAPAKITDIQ</sequence>
<feature type="non-terminal residue" evidence="1">
    <location>
        <position position="100"/>
    </location>
</feature>
<protein>
    <submittedName>
        <fullName evidence="1">Uncharacterized protein</fullName>
    </submittedName>
</protein>
<proteinExistence type="predicted"/>
<name>A0A6S7LKN5_PARCT</name>
<reference evidence="1" key="1">
    <citation type="submission" date="2020-04" db="EMBL/GenBank/DDBJ databases">
        <authorList>
            <person name="Alioto T."/>
            <person name="Alioto T."/>
            <person name="Gomez Garrido J."/>
        </authorList>
    </citation>
    <scope>NUCLEOTIDE SEQUENCE</scope>
    <source>
        <strain evidence="1">A484AB</strain>
    </source>
</reference>
<keyword evidence="2" id="KW-1185">Reference proteome</keyword>
<evidence type="ECO:0000313" key="1">
    <source>
        <dbReference type="EMBL" id="CAB4037902.1"/>
    </source>
</evidence>
<evidence type="ECO:0000313" key="2">
    <source>
        <dbReference type="Proteomes" id="UP001152795"/>
    </source>
</evidence>
<dbReference type="AlphaFoldDB" id="A0A6S7LKN5"/>
<gene>
    <name evidence="1" type="ORF">PACLA_8A011287</name>
</gene>